<evidence type="ECO:0000256" key="9">
    <source>
        <dbReference type="RuleBase" id="RU369094"/>
    </source>
</evidence>
<evidence type="ECO:0000256" key="4">
    <source>
        <dbReference type="ARBA" id="ARBA00023015"/>
    </source>
</evidence>
<dbReference type="InterPro" id="IPR045174">
    <property type="entry name" value="Dof"/>
</dbReference>
<accession>A0A835D8V0</accession>
<dbReference type="InterPro" id="IPR012337">
    <property type="entry name" value="RNaseH-like_sf"/>
</dbReference>
<evidence type="ECO:0000256" key="1">
    <source>
        <dbReference type="ARBA" id="ARBA00022723"/>
    </source>
</evidence>
<evidence type="ECO:0000256" key="10">
    <source>
        <dbReference type="SAM" id="MobiDB-lite"/>
    </source>
</evidence>
<dbReference type="PANTHER" id="PTHR31992:SF141">
    <property type="entry name" value="DOF ZINC FINGER PROTEIN DOF1.4"/>
    <property type="match status" value="1"/>
</dbReference>
<dbReference type="SUPFAM" id="SSF53098">
    <property type="entry name" value="Ribonuclease H-like"/>
    <property type="match status" value="1"/>
</dbReference>
<comment type="caution">
    <text evidence="12">The sequence shown here is derived from an EMBL/GenBank/DDBJ whole genome shotgun (WGS) entry which is preliminary data.</text>
</comment>
<dbReference type="PROSITE" id="PS50884">
    <property type="entry name" value="ZF_DOF_2"/>
    <property type="match status" value="1"/>
</dbReference>
<organism evidence="12 13">
    <name type="scientific">Tetracentron sinense</name>
    <name type="common">Spur-leaf</name>
    <dbReference type="NCBI Taxonomy" id="13715"/>
    <lineage>
        <taxon>Eukaryota</taxon>
        <taxon>Viridiplantae</taxon>
        <taxon>Streptophyta</taxon>
        <taxon>Embryophyta</taxon>
        <taxon>Tracheophyta</taxon>
        <taxon>Spermatophyta</taxon>
        <taxon>Magnoliopsida</taxon>
        <taxon>Trochodendrales</taxon>
        <taxon>Trochodendraceae</taxon>
        <taxon>Tetracentron</taxon>
    </lineage>
</organism>
<dbReference type="InterPro" id="IPR036397">
    <property type="entry name" value="RNaseH_sf"/>
</dbReference>
<keyword evidence="6 9" id="KW-0804">Transcription</keyword>
<dbReference type="GO" id="GO:0003677">
    <property type="term" value="F:DNA binding"/>
    <property type="evidence" value="ECO:0007669"/>
    <property type="project" value="UniProtKB-UniRule"/>
</dbReference>
<dbReference type="OrthoDB" id="1927254at2759"/>
<sequence>MAATSHNNVPFLALVCMNQIDETGLMASSGRVMEKLDQEQPLKCPRCDSSNTKFCYYNNYSLSQPRHFCKDCKRYWTRGGILRNVPVGGGCRKNKRLKKPAASTDPTPTPPPPQIDVSAASNYSNPLFYGLPNNPSDINLPFPMYNSRTSNVEMVPTSCTRYNLQPQLNAQGLGFSSATMTSDAQEDGYRTGFDHIPQIEDVVTSNSLLSNYSFFGSSSFTSTSPTRGSLIASSLQQQKLILGDLKETQSASQFQALLPFGDQQMVRNGDAGMVMGDVKMEGRNNRMSNNMDCNVPCKNPIEPVASSDPSIYWNASIVNFMAKTWWNSASKLDGIGVWIGAIMSVANTTTCHFFYKVEKTVCSVRNLDPLRLIDSSIIIINYTVLNGFLKKGFIKKLGAFLGLATQPVDEVLRVEPNRFKCGNSDGGRRAGMNIWGLPQMAIQLFVDGSSKEEGRIAGVGGIAHDHRGCILGGFGQALRGGSPLVAEAVVVRTGIGWALFHGWNQIIILFDALGLVSFINGTTFLVP</sequence>
<evidence type="ECO:0000256" key="7">
    <source>
        <dbReference type="ARBA" id="ARBA00023242"/>
    </source>
</evidence>
<comment type="subcellular location">
    <subcellularLocation>
        <location evidence="8 9">Nucleus</location>
    </subcellularLocation>
</comment>
<evidence type="ECO:0000256" key="3">
    <source>
        <dbReference type="ARBA" id="ARBA00022833"/>
    </source>
</evidence>
<keyword evidence="5 8" id="KW-0238">DNA-binding</keyword>
<dbReference type="InterPro" id="IPR002156">
    <property type="entry name" value="RNaseH_domain"/>
</dbReference>
<keyword evidence="7 8" id="KW-0539">Nucleus</keyword>
<protein>
    <recommendedName>
        <fullName evidence="9">Dof zinc finger protein</fullName>
    </recommendedName>
</protein>
<dbReference type="PANTHER" id="PTHR31992">
    <property type="entry name" value="DOF ZINC FINGER PROTEIN DOF1.4-RELATED"/>
    <property type="match status" value="1"/>
</dbReference>
<evidence type="ECO:0000313" key="13">
    <source>
        <dbReference type="Proteomes" id="UP000655225"/>
    </source>
</evidence>
<dbReference type="InterPro" id="IPR044730">
    <property type="entry name" value="RNase_H-like_dom_plant"/>
</dbReference>
<keyword evidence="1 9" id="KW-0479">Metal-binding</keyword>
<comment type="function">
    <text evidence="9">Transcription factor that binds specifically to a 5'-AA[AG]G-3' consensus core sequence.</text>
</comment>
<dbReference type="GO" id="GO:0003700">
    <property type="term" value="F:DNA-binding transcription factor activity"/>
    <property type="evidence" value="ECO:0007669"/>
    <property type="project" value="UniProtKB-UniRule"/>
</dbReference>
<dbReference type="CDD" id="cd06222">
    <property type="entry name" value="RNase_H_like"/>
    <property type="match status" value="1"/>
</dbReference>
<dbReference type="Gene3D" id="3.30.420.10">
    <property type="entry name" value="Ribonuclease H-like superfamily/Ribonuclease H"/>
    <property type="match status" value="1"/>
</dbReference>
<dbReference type="Pfam" id="PF13456">
    <property type="entry name" value="RVT_3"/>
    <property type="match status" value="1"/>
</dbReference>
<evidence type="ECO:0000256" key="8">
    <source>
        <dbReference type="PROSITE-ProRule" id="PRU00071"/>
    </source>
</evidence>
<dbReference type="Pfam" id="PF02701">
    <property type="entry name" value="Zn_ribbon_Dof"/>
    <property type="match status" value="1"/>
</dbReference>
<dbReference type="GO" id="GO:0008270">
    <property type="term" value="F:zinc ion binding"/>
    <property type="evidence" value="ECO:0007669"/>
    <property type="project" value="UniProtKB-KW"/>
</dbReference>
<dbReference type="AlphaFoldDB" id="A0A835D8V0"/>
<feature type="region of interest" description="Disordered" evidence="10">
    <location>
        <begin position="93"/>
        <end position="113"/>
    </location>
</feature>
<feature type="domain" description="Dof-type" evidence="11">
    <location>
        <begin position="42"/>
        <end position="96"/>
    </location>
</feature>
<keyword evidence="2 8" id="KW-0863">Zinc-finger</keyword>
<dbReference type="InterPro" id="IPR003851">
    <property type="entry name" value="Znf_Dof"/>
</dbReference>
<dbReference type="GO" id="GO:0004523">
    <property type="term" value="F:RNA-DNA hybrid ribonuclease activity"/>
    <property type="evidence" value="ECO:0007669"/>
    <property type="project" value="InterPro"/>
</dbReference>
<dbReference type="GO" id="GO:0005634">
    <property type="term" value="C:nucleus"/>
    <property type="evidence" value="ECO:0007669"/>
    <property type="project" value="UniProtKB-SubCell"/>
</dbReference>
<proteinExistence type="predicted"/>
<keyword evidence="4 9" id="KW-0805">Transcription regulation</keyword>
<keyword evidence="13" id="KW-1185">Reference proteome</keyword>
<name>A0A835D8V0_TETSI</name>
<gene>
    <name evidence="12" type="ORF">HHK36_023628</name>
</gene>
<dbReference type="Proteomes" id="UP000655225">
    <property type="component" value="Unassembled WGS sequence"/>
</dbReference>
<evidence type="ECO:0000256" key="5">
    <source>
        <dbReference type="ARBA" id="ARBA00023125"/>
    </source>
</evidence>
<evidence type="ECO:0000256" key="6">
    <source>
        <dbReference type="ARBA" id="ARBA00023163"/>
    </source>
</evidence>
<evidence type="ECO:0000259" key="11">
    <source>
        <dbReference type="PROSITE" id="PS50884"/>
    </source>
</evidence>
<dbReference type="EMBL" id="JABCRI010000017">
    <property type="protein sequence ID" value="KAF8391324.1"/>
    <property type="molecule type" value="Genomic_DNA"/>
</dbReference>
<dbReference type="PROSITE" id="PS01361">
    <property type="entry name" value="ZF_DOF_1"/>
    <property type="match status" value="1"/>
</dbReference>
<evidence type="ECO:0000313" key="12">
    <source>
        <dbReference type="EMBL" id="KAF8391324.1"/>
    </source>
</evidence>
<evidence type="ECO:0000256" key="2">
    <source>
        <dbReference type="ARBA" id="ARBA00022771"/>
    </source>
</evidence>
<reference evidence="12 13" key="1">
    <citation type="submission" date="2020-04" db="EMBL/GenBank/DDBJ databases">
        <title>Plant Genome Project.</title>
        <authorList>
            <person name="Zhang R.-G."/>
        </authorList>
    </citation>
    <scope>NUCLEOTIDE SEQUENCE [LARGE SCALE GENOMIC DNA]</scope>
    <source>
        <strain evidence="12">YNK0</strain>
        <tissue evidence="12">Leaf</tissue>
    </source>
</reference>
<keyword evidence="3 9" id="KW-0862">Zinc</keyword>